<evidence type="ECO:0000256" key="8">
    <source>
        <dbReference type="SAM" id="Phobius"/>
    </source>
</evidence>
<name>C5A6G1_THEGJ</name>
<dbReference type="PATRIC" id="fig|593117.10.peg.1320"/>
<feature type="transmembrane region" description="Helical" evidence="8">
    <location>
        <begin position="167"/>
        <end position="191"/>
    </location>
</feature>
<dbReference type="PaxDb" id="593117-TGAM_1321"/>
<keyword evidence="7 8" id="KW-0472">Membrane</keyword>
<evidence type="ECO:0000256" key="4">
    <source>
        <dbReference type="ARBA" id="ARBA00022519"/>
    </source>
</evidence>
<reference evidence="9 10" key="1">
    <citation type="journal article" date="2007" name="Genome Biol.">
        <title>Genome analysis and genome-wide proteomics of Thermococcus gammatolerans, the most radioresistant organism known amongst the Archaea.</title>
        <authorList>
            <person name="Zivanovic Y."/>
            <person name="Armengaud J."/>
            <person name="Lagorce A."/>
            <person name="Leplat C."/>
            <person name="Guerin P."/>
            <person name="Dutertre M."/>
            <person name="Anthouard V."/>
            <person name="Forterre P."/>
            <person name="Wincker P."/>
            <person name="Confalonieri F."/>
        </authorList>
    </citation>
    <scope>NUCLEOTIDE SEQUENCE [LARGE SCALE GENOMIC DNA]</scope>
    <source>
        <strain evidence="10">DSM 15229 / JCM 11827 / EJ3</strain>
    </source>
</reference>
<sequence>MNGVREMPVSEGVERKKVTTSHGRYYSARIAAQRRKKLIVIQNIRRRKGIRGLRTSTIHVEKKRITRGEALAILVGTQIGAGVLGLPYAASKVGLIPALAVLIGVMFLMLWTGLIVLRFSAGMGGAQMSTVAQRTLGRVGGWLMYVSISIMSFGAILAYIAGMGSVFAGLFGINETVGAFVFWVLASFVVYHGLEASGKTELAMSYVMLALFIAVTLMLIPHAKVSNGLYADLSGILSITGVAIFALGCHTVIPDVYKGLGSYEETKKVLVWAFIIPTAIYAVFMVAFLLAFGRNTPQIATQGLELLYGHLGRIVGNLIPLLAITTSYIGIALAQQSNNEEFVRLKRPIAWGLTVIPPALVYFAGVKNFADVLAFAGDTGDMMAFIILPVLIWLVDRLRRR</sequence>
<keyword evidence="2" id="KW-0813">Transport</keyword>
<evidence type="ECO:0000256" key="7">
    <source>
        <dbReference type="ARBA" id="ARBA00023136"/>
    </source>
</evidence>
<comment type="subcellular location">
    <subcellularLocation>
        <location evidence="1">Cell inner membrane</location>
        <topology evidence="1">Multi-pass membrane protein</topology>
    </subcellularLocation>
</comment>
<dbReference type="EMBL" id="CP001398">
    <property type="protein sequence ID" value="ACS33823.1"/>
    <property type="molecule type" value="Genomic_DNA"/>
</dbReference>
<organism evidence="9 10">
    <name type="scientific">Thermococcus gammatolerans (strain DSM 15229 / JCM 11827 / EJ3)</name>
    <dbReference type="NCBI Taxonomy" id="593117"/>
    <lineage>
        <taxon>Archaea</taxon>
        <taxon>Methanobacteriati</taxon>
        <taxon>Methanobacteriota</taxon>
        <taxon>Thermococci</taxon>
        <taxon>Thermococcales</taxon>
        <taxon>Thermococcaceae</taxon>
        <taxon>Thermococcus</taxon>
    </lineage>
</organism>
<feature type="transmembrane region" description="Helical" evidence="8">
    <location>
        <begin position="203"/>
        <end position="223"/>
    </location>
</feature>
<feature type="transmembrane region" description="Helical" evidence="8">
    <location>
        <begin position="142"/>
        <end position="161"/>
    </location>
</feature>
<dbReference type="PANTHER" id="PTHR32195:SF26">
    <property type="entry name" value="TRYPTOPHAN OR TYROSINE TRANSPORTER PROTEIN"/>
    <property type="match status" value="1"/>
</dbReference>
<feature type="transmembrane region" description="Helical" evidence="8">
    <location>
        <begin position="269"/>
        <end position="294"/>
    </location>
</feature>
<dbReference type="Gene3D" id="1.20.1740.10">
    <property type="entry name" value="Amino acid/polyamine transporter I"/>
    <property type="match status" value="1"/>
</dbReference>
<keyword evidence="5 8" id="KW-0812">Transmembrane</keyword>
<evidence type="ECO:0000256" key="5">
    <source>
        <dbReference type="ARBA" id="ARBA00022692"/>
    </source>
</evidence>
<keyword evidence="6 8" id="KW-1133">Transmembrane helix</keyword>
<feature type="transmembrane region" description="Helical" evidence="8">
    <location>
        <begin position="235"/>
        <end position="257"/>
    </location>
</feature>
<dbReference type="GO" id="GO:0003333">
    <property type="term" value="P:amino acid transmembrane transport"/>
    <property type="evidence" value="ECO:0007669"/>
    <property type="project" value="InterPro"/>
</dbReference>
<feature type="transmembrane region" description="Helical" evidence="8">
    <location>
        <begin position="70"/>
        <end position="90"/>
    </location>
</feature>
<dbReference type="Proteomes" id="UP000001488">
    <property type="component" value="Chromosome"/>
</dbReference>
<evidence type="ECO:0000313" key="9">
    <source>
        <dbReference type="EMBL" id="ACS33823.1"/>
    </source>
</evidence>
<keyword evidence="4" id="KW-0997">Cell inner membrane</keyword>
<dbReference type="GO" id="GO:0005886">
    <property type="term" value="C:plasma membrane"/>
    <property type="evidence" value="ECO:0007669"/>
    <property type="project" value="UniProtKB-SubCell"/>
</dbReference>
<evidence type="ECO:0000256" key="3">
    <source>
        <dbReference type="ARBA" id="ARBA00022475"/>
    </source>
</evidence>
<evidence type="ECO:0000256" key="6">
    <source>
        <dbReference type="ARBA" id="ARBA00022989"/>
    </source>
</evidence>
<dbReference type="eggNOG" id="arCOG10063">
    <property type="taxonomic scope" value="Archaea"/>
</dbReference>
<feature type="transmembrane region" description="Helical" evidence="8">
    <location>
        <begin position="314"/>
        <end position="336"/>
    </location>
</feature>
<dbReference type="AlphaFoldDB" id="C5A6G1"/>
<feature type="transmembrane region" description="Helical" evidence="8">
    <location>
        <begin position="348"/>
        <end position="366"/>
    </location>
</feature>
<keyword evidence="3" id="KW-1003">Cell membrane</keyword>
<dbReference type="KEGG" id="tga:TGAM_1321"/>
<gene>
    <name evidence="9" type="primary">tyrP</name>
    <name evidence="9" type="ordered locus">TGAM_1321</name>
</gene>
<dbReference type="InterPro" id="IPR018227">
    <property type="entry name" value="Amino_acid_transport_2"/>
</dbReference>
<protein>
    <submittedName>
        <fullName evidence="9">Transmembrane amino acid transporter, tyrosine-specific (TyrP)</fullName>
    </submittedName>
</protein>
<feature type="transmembrane region" description="Helical" evidence="8">
    <location>
        <begin position="372"/>
        <end position="395"/>
    </location>
</feature>
<evidence type="ECO:0000256" key="1">
    <source>
        <dbReference type="ARBA" id="ARBA00004429"/>
    </source>
</evidence>
<feature type="transmembrane region" description="Helical" evidence="8">
    <location>
        <begin position="96"/>
        <end position="121"/>
    </location>
</feature>
<accession>C5A6G1</accession>
<keyword evidence="10" id="KW-1185">Reference proteome</keyword>
<dbReference type="PANTHER" id="PTHR32195">
    <property type="entry name" value="OS07G0662800 PROTEIN"/>
    <property type="match status" value="1"/>
</dbReference>
<dbReference type="Pfam" id="PF03222">
    <property type="entry name" value="Trp_Tyr_perm"/>
    <property type="match status" value="1"/>
</dbReference>
<evidence type="ECO:0000313" key="10">
    <source>
        <dbReference type="Proteomes" id="UP000001488"/>
    </source>
</evidence>
<evidence type="ECO:0000256" key="2">
    <source>
        <dbReference type="ARBA" id="ARBA00022448"/>
    </source>
</evidence>
<dbReference type="STRING" id="593117.TGAM_1321"/>
<dbReference type="HOGENOM" id="CLU_650091_0_0_2"/>
<proteinExistence type="predicted"/>